<dbReference type="InterPro" id="IPR003719">
    <property type="entry name" value="Phenazine_PhzF-like"/>
</dbReference>
<protein>
    <submittedName>
        <fullName evidence="3">Phenazine biosynthesis protein PhzF</fullName>
    </submittedName>
</protein>
<organism evidence="3 4">
    <name type="scientific">Sulfurifustis variabilis</name>
    <dbReference type="NCBI Taxonomy" id="1675686"/>
    <lineage>
        <taxon>Bacteria</taxon>
        <taxon>Pseudomonadati</taxon>
        <taxon>Pseudomonadota</taxon>
        <taxon>Gammaproteobacteria</taxon>
        <taxon>Acidiferrobacterales</taxon>
        <taxon>Acidiferrobacteraceae</taxon>
        <taxon>Sulfurifustis</taxon>
    </lineage>
</organism>
<evidence type="ECO:0000256" key="1">
    <source>
        <dbReference type="ARBA" id="ARBA00008270"/>
    </source>
</evidence>
<dbReference type="RefSeq" id="WP_096457822.1">
    <property type="nucleotide sequence ID" value="NZ_AP014936.1"/>
</dbReference>
<dbReference type="AlphaFoldDB" id="A0A1B4V0D6"/>
<dbReference type="OrthoDB" id="9788221at2"/>
<dbReference type="PANTHER" id="PTHR13774">
    <property type="entry name" value="PHENAZINE BIOSYNTHESIS PROTEIN"/>
    <property type="match status" value="1"/>
</dbReference>
<dbReference type="PIRSF" id="PIRSF016184">
    <property type="entry name" value="PhzC_PhzF"/>
    <property type="match status" value="1"/>
</dbReference>
<evidence type="ECO:0000313" key="3">
    <source>
        <dbReference type="EMBL" id="BAU46899.1"/>
    </source>
</evidence>
<dbReference type="PANTHER" id="PTHR13774:SF32">
    <property type="entry name" value="ANTISENSE-ENHANCING SEQUENCE 1"/>
    <property type="match status" value="1"/>
</dbReference>
<dbReference type="SUPFAM" id="SSF54506">
    <property type="entry name" value="Diaminopimelate epimerase-like"/>
    <property type="match status" value="1"/>
</dbReference>
<dbReference type="GO" id="GO:0016853">
    <property type="term" value="F:isomerase activity"/>
    <property type="evidence" value="ECO:0007669"/>
    <property type="project" value="TreeGrafter"/>
</dbReference>
<evidence type="ECO:0000256" key="2">
    <source>
        <dbReference type="PIRSR" id="PIRSR016184-1"/>
    </source>
</evidence>
<dbReference type="GO" id="GO:0005737">
    <property type="term" value="C:cytoplasm"/>
    <property type="evidence" value="ECO:0007669"/>
    <property type="project" value="TreeGrafter"/>
</dbReference>
<dbReference type="Proteomes" id="UP000218899">
    <property type="component" value="Chromosome"/>
</dbReference>
<reference evidence="3 4" key="1">
    <citation type="submission" date="2015-08" db="EMBL/GenBank/DDBJ databases">
        <title>Complete genome sequence of Sulfurifustis variabilis.</title>
        <authorList>
            <person name="Miura A."/>
            <person name="Kojima H."/>
            <person name="Fukui M."/>
        </authorList>
    </citation>
    <scope>NUCLEOTIDE SEQUENCE [LARGE SCALE GENOMIC DNA]</scope>
    <source>
        <strain evidence="4">skN76</strain>
    </source>
</reference>
<name>A0A1B4V0D6_9GAMM</name>
<accession>A0A1B4V0D6</accession>
<dbReference type="KEGG" id="sva:SVA_0317"/>
<keyword evidence="4" id="KW-1185">Reference proteome</keyword>
<feature type="active site" evidence="2">
    <location>
        <position position="46"/>
    </location>
</feature>
<comment type="similarity">
    <text evidence="1">Belongs to the PhzF family.</text>
</comment>
<gene>
    <name evidence="3" type="ORF">SVA_0317</name>
</gene>
<sequence length="304" mass="32623">MRYRFLTVDVFTDRIFGGNPLAVFPDAEGLTDVQMQLVAREFNISETTFVFPPKDPAHAARLRIYTPKVELPFAGHPTVGTSYVLAALGRIPLKAPEVRIVLEENVGPVPVTIRVRDGRPVFTQLSTAQPPELGPPPPPAADLASALGLKESDILGGERAPQAVSCGLPWLIVPVASRDAIARARLHADRYQEVLGNYWSRGVYLVTFETGIPGSDVHARMYAPAIAPHEDPATGSAAASLAGYLAARETGDGTRRWRVTQGHEMGRPSLIEIEAVREGGRVAAIRVGGASVLVSEGEMEIPAV</sequence>
<proteinExistence type="inferred from homology"/>
<dbReference type="Gene3D" id="3.10.310.10">
    <property type="entry name" value="Diaminopimelate Epimerase, Chain A, domain 1"/>
    <property type="match status" value="2"/>
</dbReference>
<dbReference type="EMBL" id="AP014936">
    <property type="protein sequence ID" value="BAU46899.1"/>
    <property type="molecule type" value="Genomic_DNA"/>
</dbReference>
<evidence type="ECO:0000313" key="4">
    <source>
        <dbReference type="Proteomes" id="UP000218899"/>
    </source>
</evidence>
<dbReference type="Pfam" id="PF02567">
    <property type="entry name" value="PhzC-PhzF"/>
    <property type="match status" value="1"/>
</dbReference>
<dbReference type="NCBIfam" id="TIGR00654">
    <property type="entry name" value="PhzF_family"/>
    <property type="match status" value="1"/>
</dbReference>